<dbReference type="InterPro" id="IPR050953">
    <property type="entry name" value="N4_N6_ade-DNA_methylase"/>
</dbReference>
<dbReference type="eggNOG" id="COG0827">
    <property type="taxonomic scope" value="Bacteria"/>
</dbReference>
<evidence type="ECO:0000256" key="7">
    <source>
        <dbReference type="ARBA" id="ARBA00047942"/>
    </source>
</evidence>
<accession>I4AQ71</accession>
<dbReference type="PANTHER" id="PTHR33841">
    <property type="entry name" value="DNA METHYLTRANSFERASE YEEA-RELATED"/>
    <property type="match status" value="1"/>
</dbReference>
<keyword evidence="5" id="KW-0680">Restriction system</keyword>
<evidence type="ECO:0000259" key="11">
    <source>
        <dbReference type="Pfam" id="PF25120"/>
    </source>
</evidence>
<keyword evidence="3 12" id="KW-0808">Transferase</keyword>
<evidence type="ECO:0000313" key="13">
    <source>
        <dbReference type="Proteomes" id="UP000006054"/>
    </source>
</evidence>
<dbReference type="KEGG" id="fli:Fleli_3796"/>
<dbReference type="Pfam" id="PF12950">
    <property type="entry name" value="TaqI_C"/>
    <property type="match status" value="1"/>
</dbReference>
<dbReference type="InterPro" id="IPR002052">
    <property type="entry name" value="DNA_methylase_N6_adenine_CS"/>
</dbReference>
<feature type="domain" description="TaqI-like C-terminal specificity" evidence="10">
    <location>
        <begin position="855"/>
        <end position="976"/>
    </location>
</feature>
<dbReference type="GO" id="GO:0009007">
    <property type="term" value="F:site-specific DNA-methyltransferase (adenine-specific) activity"/>
    <property type="evidence" value="ECO:0007669"/>
    <property type="project" value="UniProtKB-EC"/>
</dbReference>
<dbReference type="REBASE" id="49132">
    <property type="entry name" value="Fli6794ORF3796P"/>
</dbReference>
<dbReference type="OrthoDB" id="32195at2"/>
<dbReference type="RefSeq" id="WP_014799530.1">
    <property type="nucleotide sequence ID" value="NC_018018.1"/>
</dbReference>
<dbReference type="Pfam" id="PF25120">
    <property type="entry name" value="DUF7814"/>
    <property type="match status" value="1"/>
</dbReference>
<sequence>MTSENLTTNLIDHVSINNLQSFFRQKLRSFRPEREDYGYLFDKNTEEKYTDIYKIGEAKLKGTDELLVFSAQTQSSLTYKTGKRQQFEMAKKVLQNENKDAAFFIFYDEEKNFRFSFVKANFEGKTKKYSDFKRYTYFVSKEQTNRTFIEQTEKAEFSDIDSIIEAFSIEPLNKQFYKDISIKFNDLVTKLQLPYLDKKETTKVSKEFAVRLIGRIIFVWFLKNKVSENGTPLVPTQWLNSKKVEKTENYYHFFLEKLFFQVLNKPLDERFENILEDHQKIPFLNGGLFEAQVEDHYKADKTGLSTNLNTLTLPNEWIKDFFQTLERYNFTIDENSLSDQEVSIDPEMLGTIFENLLGEIETEDNTNTKSKRKSTGSFYTPRPIVDYMVEESLMAYLKENTSQSEEKLRKLFRENVIQPEDFENREEIIDAFLNVKVLDPACGSGAFPISVLQRINFALQKIDPNAEIFKERLVKSITNSWLRKKIKDDLDTSTTDYARKFHIIQNSIFGVDIQTIATEISRLRCFLTLIVEEKVDDNAENRGVRPLPNLEFKFVTANTLKGTEDNVKGMTLISDGIYKEIEQLEEKRENYLTSNGKDKENIKQDFFTLQNKIKAIENEKAVKGVEGKGLKLASWKPFKNEPCEWFNANFMFGVQDNFDIIIGNPPYGFRNVLTKEDKIYFRKTKNIEFKSGDSAELFIKICFDNYLKQNGILSFIIPKKSLYGDKWEGVRMNYWKKHDLVFIADTGKSFQNVLLEATVFGIKKSKTNSLVQLSFLKKDGSFETINNLEKNGIFTKENTCQIYKGIYPKDILDRIEEKNMYNLPYIKQSDITLVKGKLGLAIGTSFFSDEEQEYKLLKGIDIEAYKVRSNRYLKNKDQLKWENAKEFLQPKVIAQVIISHVENPTPHLKITACYDEEGIIITNTLTGFDLYEGIQPKFWLAYLNSTFVSWYLYNFVYARAIRTMHLYTFYIQQIPIPIASQEQQEIFVRLVDYILFLKTQDLETAKDRLLINFLTQIINGLVFELYYAESMKADGKDIFKFMWNIPDITVLKSCEEKLETIRTTLKPMQEPENSVAQNLYYLDSVPEIRVIYSKKYNR</sequence>
<dbReference type="InterPro" id="IPR011639">
    <property type="entry name" value="MethylTrfase_TaqI-like_dom"/>
</dbReference>
<dbReference type="InterPro" id="IPR056716">
    <property type="entry name" value="DUF7814"/>
</dbReference>
<dbReference type="Gene3D" id="3.40.50.150">
    <property type="entry name" value="Vaccinia Virus protein VP39"/>
    <property type="match status" value="1"/>
</dbReference>
<dbReference type="eggNOG" id="COG1002">
    <property type="taxonomic scope" value="Bacteria"/>
</dbReference>
<dbReference type="eggNOG" id="COG0732">
    <property type="taxonomic scope" value="Bacteria"/>
</dbReference>
<feature type="coiled-coil region" evidence="8">
    <location>
        <begin position="581"/>
        <end position="619"/>
    </location>
</feature>
<evidence type="ECO:0000259" key="10">
    <source>
        <dbReference type="Pfam" id="PF12950"/>
    </source>
</evidence>
<dbReference type="SUPFAM" id="SSF53335">
    <property type="entry name" value="S-adenosyl-L-methionine-dependent methyltransferases"/>
    <property type="match status" value="1"/>
</dbReference>
<dbReference type="Proteomes" id="UP000006054">
    <property type="component" value="Chromosome"/>
</dbReference>
<evidence type="ECO:0000256" key="5">
    <source>
        <dbReference type="ARBA" id="ARBA00022747"/>
    </source>
</evidence>
<evidence type="ECO:0000256" key="6">
    <source>
        <dbReference type="ARBA" id="ARBA00023125"/>
    </source>
</evidence>
<keyword evidence="8" id="KW-0175">Coiled coil</keyword>
<evidence type="ECO:0000256" key="3">
    <source>
        <dbReference type="ARBA" id="ARBA00022679"/>
    </source>
</evidence>
<feature type="domain" description="Type II methyltransferase M.TaqI-like" evidence="9">
    <location>
        <begin position="506"/>
        <end position="747"/>
    </location>
</feature>
<evidence type="ECO:0000313" key="12">
    <source>
        <dbReference type="EMBL" id="AFM06106.1"/>
    </source>
</evidence>
<dbReference type="HOGENOM" id="CLU_002539_1_0_10"/>
<evidence type="ECO:0000256" key="1">
    <source>
        <dbReference type="ARBA" id="ARBA00011900"/>
    </source>
</evidence>
<dbReference type="Pfam" id="PF07669">
    <property type="entry name" value="Eco57I"/>
    <property type="match status" value="1"/>
</dbReference>
<dbReference type="GO" id="GO:0009307">
    <property type="term" value="P:DNA restriction-modification system"/>
    <property type="evidence" value="ECO:0007669"/>
    <property type="project" value="UniProtKB-KW"/>
</dbReference>
<keyword evidence="4" id="KW-0949">S-adenosyl-L-methionine</keyword>
<evidence type="ECO:0000256" key="8">
    <source>
        <dbReference type="SAM" id="Coils"/>
    </source>
</evidence>
<keyword evidence="13" id="KW-1185">Reference proteome</keyword>
<dbReference type="EC" id="2.1.1.72" evidence="1"/>
<dbReference type="STRING" id="880071.Fleli_3796"/>
<dbReference type="AlphaFoldDB" id="I4AQ71"/>
<dbReference type="GO" id="GO:0032259">
    <property type="term" value="P:methylation"/>
    <property type="evidence" value="ECO:0007669"/>
    <property type="project" value="UniProtKB-KW"/>
</dbReference>
<dbReference type="EMBL" id="CP003345">
    <property type="protein sequence ID" value="AFM06106.1"/>
    <property type="molecule type" value="Genomic_DNA"/>
</dbReference>
<reference evidence="13" key="1">
    <citation type="submission" date="2012-06" db="EMBL/GenBank/DDBJ databases">
        <title>The complete genome of Flexibacter litoralis DSM 6794.</title>
        <authorList>
            <person name="Lucas S."/>
            <person name="Copeland A."/>
            <person name="Lapidus A."/>
            <person name="Glavina del Rio T."/>
            <person name="Dalin E."/>
            <person name="Tice H."/>
            <person name="Bruce D."/>
            <person name="Goodwin L."/>
            <person name="Pitluck S."/>
            <person name="Peters L."/>
            <person name="Ovchinnikova G."/>
            <person name="Lu M."/>
            <person name="Kyrpides N."/>
            <person name="Mavromatis K."/>
            <person name="Ivanova N."/>
            <person name="Brettin T."/>
            <person name="Detter J.C."/>
            <person name="Han C."/>
            <person name="Larimer F."/>
            <person name="Land M."/>
            <person name="Hauser L."/>
            <person name="Markowitz V."/>
            <person name="Cheng J.-F."/>
            <person name="Hugenholtz P."/>
            <person name="Woyke T."/>
            <person name="Wu D."/>
            <person name="Spring S."/>
            <person name="Lang E."/>
            <person name="Kopitz M."/>
            <person name="Brambilla E."/>
            <person name="Klenk H.-P."/>
            <person name="Eisen J.A."/>
        </authorList>
    </citation>
    <scope>NUCLEOTIDE SEQUENCE [LARGE SCALE GENOMIC DNA]</scope>
    <source>
        <strain evidence="13">ATCC 23117 / DSM 6794 / NBRC 15988 / NCIMB 1366 / Sio-4</strain>
    </source>
</reference>
<dbReference type="GO" id="GO:0003677">
    <property type="term" value="F:DNA binding"/>
    <property type="evidence" value="ECO:0007669"/>
    <property type="project" value="UniProtKB-KW"/>
</dbReference>
<comment type="catalytic activity">
    <reaction evidence="7">
        <text>a 2'-deoxyadenosine in DNA + S-adenosyl-L-methionine = an N(6)-methyl-2'-deoxyadenosine in DNA + S-adenosyl-L-homocysteine + H(+)</text>
        <dbReference type="Rhea" id="RHEA:15197"/>
        <dbReference type="Rhea" id="RHEA-COMP:12418"/>
        <dbReference type="Rhea" id="RHEA-COMP:12419"/>
        <dbReference type="ChEBI" id="CHEBI:15378"/>
        <dbReference type="ChEBI" id="CHEBI:57856"/>
        <dbReference type="ChEBI" id="CHEBI:59789"/>
        <dbReference type="ChEBI" id="CHEBI:90615"/>
        <dbReference type="ChEBI" id="CHEBI:90616"/>
        <dbReference type="EC" id="2.1.1.72"/>
    </reaction>
</comment>
<keyword evidence="6" id="KW-0238">DNA-binding</keyword>
<protein>
    <recommendedName>
        <fullName evidence="1">site-specific DNA-methyltransferase (adenine-specific)</fullName>
        <ecNumber evidence="1">2.1.1.72</ecNumber>
    </recommendedName>
</protein>
<organism evidence="12 13">
    <name type="scientific">Bernardetia litoralis (strain ATCC 23117 / DSM 6794 / NBRC 15988 / NCIMB 1366 / Fx l1 / Sio-4)</name>
    <name type="common">Flexibacter litoralis</name>
    <dbReference type="NCBI Taxonomy" id="880071"/>
    <lineage>
        <taxon>Bacteria</taxon>
        <taxon>Pseudomonadati</taxon>
        <taxon>Bacteroidota</taxon>
        <taxon>Cytophagia</taxon>
        <taxon>Cytophagales</taxon>
        <taxon>Bernardetiaceae</taxon>
        <taxon>Bernardetia</taxon>
    </lineage>
</organism>
<evidence type="ECO:0000256" key="2">
    <source>
        <dbReference type="ARBA" id="ARBA00022603"/>
    </source>
</evidence>
<evidence type="ECO:0000259" key="9">
    <source>
        <dbReference type="Pfam" id="PF07669"/>
    </source>
</evidence>
<dbReference type="PROSITE" id="PS00092">
    <property type="entry name" value="N6_MTASE"/>
    <property type="match status" value="1"/>
</dbReference>
<dbReference type="PANTHER" id="PTHR33841:SF1">
    <property type="entry name" value="DNA METHYLTRANSFERASE A"/>
    <property type="match status" value="1"/>
</dbReference>
<proteinExistence type="predicted"/>
<dbReference type="InterPro" id="IPR029063">
    <property type="entry name" value="SAM-dependent_MTases_sf"/>
</dbReference>
<dbReference type="PATRIC" id="fig|880071.3.peg.3802"/>
<dbReference type="InterPro" id="IPR025931">
    <property type="entry name" value="TaqI_C"/>
</dbReference>
<keyword evidence="2 12" id="KW-0489">Methyltransferase</keyword>
<name>I4AQ71_BERLS</name>
<evidence type="ECO:0000256" key="4">
    <source>
        <dbReference type="ARBA" id="ARBA00022691"/>
    </source>
</evidence>
<gene>
    <name evidence="12" type="ordered locus">Fleli_3796</name>
</gene>
<dbReference type="PRINTS" id="PR00507">
    <property type="entry name" value="N12N6MTFRASE"/>
</dbReference>
<feature type="domain" description="DUF7814" evidence="11">
    <location>
        <begin position="185"/>
        <end position="311"/>
    </location>
</feature>
<dbReference type="SUPFAM" id="SSF116734">
    <property type="entry name" value="DNA methylase specificity domain"/>
    <property type="match status" value="1"/>
</dbReference>